<accession>Q0UAV6</accession>
<sequence>MEQPGPLARPLLSASGNRTERSVQLTHASWVAAFGAVVTIMASLTGFFTQQLVQFQDCLQKDTTALVKISRTNSYVKHGAWI</sequence>
<organism evidence="1 2">
    <name type="scientific">Phaeosphaeria nodorum (strain SN15 / ATCC MYA-4574 / FGSC 10173)</name>
    <name type="common">Glume blotch fungus</name>
    <name type="synonym">Parastagonospora nodorum</name>
    <dbReference type="NCBI Taxonomy" id="321614"/>
    <lineage>
        <taxon>Eukaryota</taxon>
        <taxon>Fungi</taxon>
        <taxon>Dikarya</taxon>
        <taxon>Ascomycota</taxon>
        <taxon>Pezizomycotina</taxon>
        <taxon>Dothideomycetes</taxon>
        <taxon>Pleosporomycetidae</taxon>
        <taxon>Pleosporales</taxon>
        <taxon>Pleosporineae</taxon>
        <taxon>Phaeosphaeriaceae</taxon>
        <taxon>Parastagonospora</taxon>
    </lineage>
</organism>
<protein>
    <submittedName>
        <fullName evidence="1">Uncharacterized protein</fullName>
    </submittedName>
</protein>
<dbReference type="AlphaFoldDB" id="Q0UAV6"/>
<dbReference type="KEGG" id="pno:SNOG_11108"/>
<evidence type="ECO:0000313" key="1">
    <source>
        <dbReference type="EMBL" id="EAT81607.1"/>
    </source>
</evidence>
<dbReference type="EMBL" id="CH445342">
    <property type="protein sequence ID" value="EAT81607.1"/>
    <property type="molecule type" value="Genomic_DNA"/>
</dbReference>
<dbReference type="RefSeq" id="XP_001801358.1">
    <property type="nucleotide sequence ID" value="XM_001801306.1"/>
</dbReference>
<dbReference type="GeneID" id="5978266"/>
<dbReference type="Proteomes" id="UP000001055">
    <property type="component" value="Unassembled WGS sequence"/>
</dbReference>
<gene>
    <name evidence="1" type="ORF">SNOG_11108</name>
</gene>
<dbReference type="InParanoid" id="Q0UAV6"/>
<name>Q0UAV6_PHANO</name>
<proteinExistence type="predicted"/>
<reference evidence="2" key="1">
    <citation type="journal article" date="2007" name="Plant Cell">
        <title>Dothideomycete-plant interactions illuminated by genome sequencing and EST analysis of the wheat pathogen Stagonospora nodorum.</title>
        <authorList>
            <person name="Hane J.K."/>
            <person name="Lowe R.G."/>
            <person name="Solomon P.S."/>
            <person name="Tan K.C."/>
            <person name="Schoch C.L."/>
            <person name="Spatafora J.W."/>
            <person name="Crous P.W."/>
            <person name="Kodira C."/>
            <person name="Birren B.W."/>
            <person name="Galagan J.E."/>
            <person name="Torriani S.F."/>
            <person name="McDonald B.A."/>
            <person name="Oliver R.P."/>
        </authorList>
    </citation>
    <scope>NUCLEOTIDE SEQUENCE [LARGE SCALE GENOMIC DNA]</scope>
    <source>
        <strain evidence="2">SN15 / ATCC MYA-4574 / FGSC 10173</strain>
    </source>
</reference>
<evidence type="ECO:0000313" key="2">
    <source>
        <dbReference type="Proteomes" id="UP000001055"/>
    </source>
</evidence>